<organism evidence="1 2">
    <name type="scientific">Coemansia helicoidea</name>
    <dbReference type="NCBI Taxonomy" id="1286919"/>
    <lineage>
        <taxon>Eukaryota</taxon>
        <taxon>Fungi</taxon>
        <taxon>Fungi incertae sedis</taxon>
        <taxon>Zoopagomycota</taxon>
        <taxon>Kickxellomycotina</taxon>
        <taxon>Kickxellomycetes</taxon>
        <taxon>Kickxellales</taxon>
        <taxon>Kickxellaceae</taxon>
        <taxon>Coemansia</taxon>
    </lineage>
</organism>
<proteinExistence type="predicted"/>
<comment type="caution">
    <text evidence="1">The sequence shown here is derived from an EMBL/GenBank/DDBJ whole genome shotgun (WGS) entry which is preliminary data.</text>
</comment>
<sequence length="115" mass="11352">MGSGGSIGSGAGTGSGAGSGVCGLAPWQVAALSPLLKQLGLANTGDEIKNLVNNIVLGLGDLLDSDGIKQLLGTVDRLVNGLGLGGLDTRPAVGEVVSILRNQVPCLLNTLLPLP</sequence>
<gene>
    <name evidence="1" type="ORF">H4R21_003476</name>
</gene>
<reference evidence="1" key="1">
    <citation type="submission" date="2022-07" db="EMBL/GenBank/DDBJ databases">
        <title>Phylogenomic reconstructions and comparative analyses of Kickxellomycotina fungi.</title>
        <authorList>
            <person name="Reynolds N.K."/>
            <person name="Stajich J.E."/>
            <person name="Barry K."/>
            <person name="Grigoriev I.V."/>
            <person name="Crous P."/>
            <person name="Smith M.E."/>
        </authorList>
    </citation>
    <scope>NUCLEOTIDE SEQUENCE</scope>
    <source>
        <strain evidence="1">BCRC 34780</strain>
    </source>
</reference>
<protein>
    <submittedName>
        <fullName evidence="1">Uncharacterized protein</fullName>
    </submittedName>
</protein>
<accession>A0ACC1L1P9</accession>
<evidence type="ECO:0000313" key="1">
    <source>
        <dbReference type="EMBL" id="KAJ2799654.1"/>
    </source>
</evidence>
<dbReference type="Proteomes" id="UP001140087">
    <property type="component" value="Unassembled WGS sequence"/>
</dbReference>
<name>A0ACC1L1P9_9FUNG</name>
<keyword evidence="2" id="KW-1185">Reference proteome</keyword>
<dbReference type="EMBL" id="JANBUN010001104">
    <property type="protein sequence ID" value="KAJ2799654.1"/>
    <property type="molecule type" value="Genomic_DNA"/>
</dbReference>
<evidence type="ECO:0000313" key="2">
    <source>
        <dbReference type="Proteomes" id="UP001140087"/>
    </source>
</evidence>